<dbReference type="Pfam" id="PF13443">
    <property type="entry name" value="HTH_26"/>
    <property type="match status" value="1"/>
</dbReference>
<dbReference type="InterPro" id="IPR001387">
    <property type="entry name" value="Cro/C1-type_HTH"/>
</dbReference>
<accession>A0A3S9QMV8</accession>
<dbReference type="OrthoDB" id="572608at2"/>
<dbReference type="Pfam" id="PF06114">
    <property type="entry name" value="Peptidase_M78"/>
    <property type="match status" value="1"/>
</dbReference>
<evidence type="ECO:0000259" key="1">
    <source>
        <dbReference type="Pfam" id="PF06114"/>
    </source>
</evidence>
<proteinExistence type="predicted"/>
<evidence type="ECO:0000259" key="2">
    <source>
        <dbReference type="Pfam" id="PF13443"/>
    </source>
</evidence>
<dbReference type="InterPro" id="IPR010359">
    <property type="entry name" value="IrrE_HExxH"/>
</dbReference>
<gene>
    <name evidence="3" type="ORF">EBQ10_08255</name>
</gene>
<feature type="domain" description="IrrE N-terminal-like" evidence="1">
    <location>
        <begin position="212"/>
        <end position="269"/>
    </location>
</feature>
<sequence length="558" mass="63097">MSWLNHSARHGGKLIELCGNYRWTISVRRTFELATALRSHADVYDINRKTGALILGKNRLDDYAEKYLTEHCPQALKTPMAIPIDELLEASGLHVELAHLSASSDVFACCVLVDGPVDVYDPSTGESTPVFYKAGTILVDPDSEWSRGRGARRNALMHELLHWEKDRVFFQIHHQRLAVIGQSPEPLKSRTSATFFQPSEKSKRKETELQWLEWQAHRLAPRVLMPRTTFTLAANQILDTATDSTCSDLVDQLADLFEVSRAAVKYRLKEVGLLPRISQLGDFQAVFSFIRDGRDEYVSLTPVQAAILLWENPRLQQWVRGGDYIFVEGYFVRNSTRYVRLDTQGAFRLKPAAKKNPTKAFLRIDSILTKDYVGLDKDLDGLFHLEHRQGVDKRIIYLDPAHQATPDDRDDQKVYAAAANSLSLALAEDARLEEIIGNRQLSLCQSIWELFEYKGIRYPASFRERTGLYDAMFNKIKNGKMSTLSKDSLMAICVGLGLNAYALTRLAEKAGIHLNRDRMPDGMYLTLLERFPGLSLYDANGILEAQGMAPLGSVDRSR</sequence>
<dbReference type="EMBL" id="CP033905">
    <property type="protein sequence ID" value="AZR07279.1"/>
    <property type="molecule type" value="Genomic_DNA"/>
</dbReference>
<dbReference type="AlphaFoldDB" id="A0A3S9QMV8"/>
<dbReference type="Proteomes" id="UP000275951">
    <property type="component" value="Chromosome"/>
</dbReference>
<protein>
    <submittedName>
        <fullName evidence="3">ImmA/IrrE family metallo-endopeptidase</fullName>
    </submittedName>
</protein>
<feature type="domain" description="HTH cro/C1-type" evidence="2">
    <location>
        <begin position="447"/>
        <end position="497"/>
    </location>
</feature>
<name>A0A3S9QMV8_9ACTO</name>
<organism evidence="3 4">
    <name type="scientific">Trueperella pyogenes</name>
    <dbReference type="NCBI Taxonomy" id="1661"/>
    <lineage>
        <taxon>Bacteria</taxon>
        <taxon>Bacillati</taxon>
        <taxon>Actinomycetota</taxon>
        <taxon>Actinomycetes</taxon>
        <taxon>Actinomycetales</taxon>
        <taxon>Actinomycetaceae</taxon>
        <taxon>Trueperella</taxon>
    </lineage>
</organism>
<evidence type="ECO:0000313" key="4">
    <source>
        <dbReference type="Proteomes" id="UP000275951"/>
    </source>
</evidence>
<evidence type="ECO:0000313" key="3">
    <source>
        <dbReference type="EMBL" id="AZR07279.1"/>
    </source>
</evidence>
<reference evidence="3 4" key="1">
    <citation type="submission" date="2018-11" db="EMBL/GenBank/DDBJ databases">
        <title>Multidrug-resistant genes are associated with an 42-kb island TGI1 carrying a complex class 1 integron in a Trueperella pyogenes.</title>
        <authorList>
            <person name="Dong W."/>
        </authorList>
    </citation>
    <scope>NUCLEOTIDE SEQUENCE [LARGE SCALE GENOMIC DNA]</scope>
    <source>
        <strain evidence="3 4">TP4</strain>
    </source>
</reference>